<comment type="subcellular location">
    <subcellularLocation>
        <location evidence="8">Cell inner membrane</location>
        <topology evidence="8">Single-pass type II membrane protein</topology>
    </subcellularLocation>
    <subcellularLocation>
        <location evidence="1">Cell membrane</location>
        <topology evidence="1">Single-pass type II membrane protein</topology>
    </subcellularLocation>
    <text evidence="8">Localizes to the division septum where it forms a ring structure.</text>
</comment>
<organism evidence="10 11">
    <name type="scientific">Granulosicoccus antarcticus IMCC3135</name>
    <dbReference type="NCBI Taxonomy" id="1192854"/>
    <lineage>
        <taxon>Bacteria</taxon>
        <taxon>Pseudomonadati</taxon>
        <taxon>Pseudomonadota</taxon>
        <taxon>Gammaproteobacteria</taxon>
        <taxon>Chromatiales</taxon>
        <taxon>Granulosicoccaceae</taxon>
        <taxon>Granulosicoccus</taxon>
    </lineage>
</organism>
<evidence type="ECO:0000313" key="10">
    <source>
        <dbReference type="EMBL" id="ASJ75894.1"/>
    </source>
</evidence>
<evidence type="ECO:0000313" key="11">
    <source>
        <dbReference type="Proteomes" id="UP000250079"/>
    </source>
</evidence>
<dbReference type="EMBL" id="CP018632">
    <property type="protein sequence ID" value="ASJ75894.1"/>
    <property type="molecule type" value="Genomic_DNA"/>
</dbReference>
<dbReference type="PANTHER" id="PTHR37479:SF1">
    <property type="entry name" value="CELL DIVISION PROTEIN FTSL"/>
    <property type="match status" value="1"/>
</dbReference>
<keyword evidence="4 8" id="KW-0812">Transmembrane</keyword>
<evidence type="ECO:0000256" key="2">
    <source>
        <dbReference type="ARBA" id="ARBA00022475"/>
    </source>
</evidence>
<dbReference type="GO" id="GO:0005886">
    <property type="term" value="C:plasma membrane"/>
    <property type="evidence" value="ECO:0007669"/>
    <property type="project" value="UniProtKB-SubCell"/>
</dbReference>
<dbReference type="GO" id="GO:0032153">
    <property type="term" value="C:cell division site"/>
    <property type="evidence" value="ECO:0007669"/>
    <property type="project" value="UniProtKB-UniRule"/>
</dbReference>
<evidence type="ECO:0000256" key="7">
    <source>
        <dbReference type="ARBA" id="ARBA00023306"/>
    </source>
</evidence>
<evidence type="ECO:0000256" key="8">
    <source>
        <dbReference type="HAMAP-Rule" id="MF_00910"/>
    </source>
</evidence>
<gene>
    <name evidence="8 10" type="primary">ftsL</name>
    <name evidence="10" type="ORF">IMCC3135_29215</name>
</gene>
<dbReference type="InterPro" id="IPR011922">
    <property type="entry name" value="Cell_div_FtsL"/>
</dbReference>
<keyword evidence="5 8" id="KW-1133">Transmembrane helix</keyword>
<dbReference type="Pfam" id="PF04999">
    <property type="entry name" value="FtsL"/>
    <property type="match status" value="1"/>
</dbReference>
<dbReference type="HAMAP" id="MF_00910">
    <property type="entry name" value="FtsL"/>
    <property type="match status" value="1"/>
</dbReference>
<comment type="function">
    <text evidence="8">Essential cell division protein. May link together the upstream cell division proteins, which are predominantly cytoplasmic, with the downstream cell division proteins, which are predominantly periplasmic.</text>
</comment>
<keyword evidence="2 8" id="KW-1003">Cell membrane</keyword>
<keyword evidence="3 8" id="KW-0132">Cell division</keyword>
<accession>A0A2Z2P7T4</accession>
<comment type="subunit">
    <text evidence="8">Part of a complex composed of FtsB, FtsL and FtsQ.</text>
</comment>
<keyword evidence="11" id="KW-1185">Reference proteome</keyword>
<dbReference type="KEGG" id="gai:IMCC3135_29215"/>
<evidence type="ECO:0000256" key="9">
    <source>
        <dbReference type="NCBIfam" id="TIGR02209"/>
    </source>
</evidence>
<evidence type="ECO:0000256" key="4">
    <source>
        <dbReference type="ARBA" id="ARBA00022692"/>
    </source>
</evidence>
<dbReference type="NCBIfam" id="TIGR02209">
    <property type="entry name" value="ftsL_broad"/>
    <property type="match status" value="1"/>
</dbReference>
<evidence type="ECO:0000256" key="5">
    <source>
        <dbReference type="ARBA" id="ARBA00022989"/>
    </source>
</evidence>
<name>A0A2Z2P7T4_9GAMM</name>
<keyword evidence="7 8" id="KW-0131">Cell cycle</keyword>
<evidence type="ECO:0000256" key="6">
    <source>
        <dbReference type="ARBA" id="ARBA00023136"/>
    </source>
</evidence>
<dbReference type="GO" id="GO:0043093">
    <property type="term" value="P:FtsZ-dependent cytokinesis"/>
    <property type="evidence" value="ECO:0007669"/>
    <property type="project" value="UniProtKB-UniRule"/>
</dbReference>
<dbReference type="Proteomes" id="UP000250079">
    <property type="component" value="Chromosome"/>
</dbReference>
<dbReference type="AlphaFoldDB" id="A0A2Z2P7T4"/>
<sequence length="89" mass="10113">MNKMSFTFVVIAALCFCSAMALLYSKYLSLQAYIQVSESQKTIDALDVQWSQLQIEESTFSEYGRVERAARDRLDMAFPALDGTVMIVR</sequence>
<dbReference type="OrthoDB" id="5298556at2"/>
<protein>
    <recommendedName>
        <fullName evidence="8 9">Cell division protein FtsL</fullName>
    </recommendedName>
</protein>
<evidence type="ECO:0000256" key="1">
    <source>
        <dbReference type="ARBA" id="ARBA00004401"/>
    </source>
</evidence>
<keyword evidence="6 8" id="KW-0472">Membrane</keyword>
<proteinExistence type="inferred from homology"/>
<keyword evidence="8" id="KW-0997">Cell inner membrane</keyword>
<comment type="similarity">
    <text evidence="8">Belongs to the FtsL family.</text>
</comment>
<reference evidence="10 11" key="1">
    <citation type="submission" date="2016-12" db="EMBL/GenBank/DDBJ databases">
        <authorList>
            <person name="Song W.-J."/>
            <person name="Kurnit D.M."/>
        </authorList>
    </citation>
    <scope>NUCLEOTIDE SEQUENCE [LARGE SCALE GENOMIC DNA]</scope>
    <source>
        <strain evidence="10 11">IMCC3135</strain>
    </source>
</reference>
<dbReference type="PANTHER" id="PTHR37479">
    <property type="entry name" value="CELL DIVISION PROTEIN FTSL"/>
    <property type="match status" value="1"/>
</dbReference>
<evidence type="ECO:0000256" key="3">
    <source>
        <dbReference type="ARBA" id="ARBA00022618"/>
    </source>
</evidence>